<feature type="transmembrane region" description="Helical" evidence="2">
    <location>
        <begin position="41"/>
        <end position="63"/>
    </location>
</feature>
<organism evidence="4 5">
    <name type="scientific">Halopolyspora algeriensis</name>
    <dbReference type="NCBI Taxonomy" id="1500506"/>
    <lineage>
        <taxon>Bacteria</taxon>
        <taxon>Bacillati</taxon>
        <taxon>Actinomycetota</taxon>
        <taxon>Actinomycetes</taxon>
        <taxon>Actinomycetes incertae sedis</taxon>
        <taxon>Halopolyspora</taxon>
    </lineage>
</organism>
<dbReference type="Pfam" id="PF09335">
    <property type="entry name" value="VTT_dom"/>
    <property type="match status" value="1"/>
</dbReference>
<keyword evidence="5" id="KW-1185">Reference proteome</keyword>
<keyword evidence="2" id="KW-0812">Transmembrane</keyword>
<dbReference type="InterPro" id="IPR032816">
    <property type="entry name" value="VTT_dom"/>
</dbReference>
<accession>A0A368VJB0</accession>
<evidence type="ECO:0000313" key="5">
    <source>
        <dbReference type="Proteomes" id="UP000253495"/>
    </source>
</evidence>
<dbReference type="AlphaFoldDB" id="A0A368VJB0"/>
<dbReference type="PANTHER" id="PTHR42709:SF11">
    <property type="entry name" value="DEDA FAMILY PROTEIN"/>
    <property type="match status" value="1"/>
</dbReference>
<feature type="transmembrane region" description="Helical" evidence="2">
    <location>
        <begin position="12"/>
        <end position="35"/>
    </location>
</feature>
<keyword evidence="2" id="KW-0472">Membrane</keyword>
<gene>
    <name evidence="4" type="ORF">DFQ14_1144</name>
</gene>
<protein>
    <submittedName>
        <fullName evidence="4">Membrane protein YqaA with SNARE-associated domain</fullName>
    </submittedName>
</protein>
<evidence type="ECO:0000313" key="4">
    <source>
        <dbReference type="EMBL" id="RCW39744.1"/>
    </source>
</evidence>
<feature type="transmembrane region" description="Helical" evidence="2">
    <location>
        <begin position="133"/>
        <end position="154"/>
    </location>
</feature>
<sequence length="162" mass="17899">MLAAIGLTSTAFGVSILSALLPLISIELFLVGAVLKGPELPWWLLALVVTVGQIGGKLLHYFAARGVLRLPRLLRRTSERKSHGRWSRRLKRFRERCHRRPVWTNGMLLFSAATSLPPYAATAVTAGWARIPLPAFILTGLAGRFARFTALILLPGTLTVWF</sequence>
<proteinExistence type="inferred from homology"/>
<comment type="similarity">
    <text evidence="1">Belongs to the DedA family.</text>
</comment>
<dbReference type="GO" id="GO:0005886">
    <property type="term" value="C:plasma membrane"/>
    <property type="evidence" value="ECO:0007669"/>
    <property type="project" value="TreeGrafter"/>
</dbReference>
<dbReference type="InterPro" id="IPR051311">
    <property type="entry name" value="DedA_domain"/>
</dbReference>
<reference evidence="4 5" key="1">
    <citation type="submission" date="2018-07" db="EMBL/GenBank/DDBJ databases">
        <title>Genomic Encyclopedia of Type Strains, Phase III (KMG-III): the genomes of soil and plant-associated and newly described type strains.</title>
        <authorList>
            <person name="Whitman W."/>
        </authorList>
    </citation>
    <scope>NUCLEOTIDE SEQUENCE [LARGE SCALE GENOMIC DNA]</scope>
    <source>
        <strain evidence="4 5">CECT 8575</strain>
    </source>
</reference>
<name>A0A368VJB0_9ACTN</name>
<keyword evidence="2" id="KW-1133">Transmembrane helix</keyword>
<feature type="domain" description="VTT" evidence="3">
    <location>
        <begin position="28"/>
        <end position="152"/>
    </location>
</feature>
<evidence type="ECO:0000256" key="2">
    <source>
        <dbReference type="SAM" id="Phobius"/>
    </source>
</evidence>
<dbReference type="Proteomes" id="UP000253495">
    <property type="component" value="Unassembled WGS sequence"/>
</dbReference>
<evidence type="ECO:0000259" key="3">
    <source>
        <dbReference type="Pfam" id="PF09335"/>
    </source>
</evidence>
<dbReference type="EMBL" id="QPJC01000014">
    <property type="protein sequence ID" value="RCW39744.1"/>
    <property type="molecule type" value="Genomic_DNA"/>
</dbReference>
<evidence type="ECO:0000256" key="1">
    <source>
        <dbReference type="ARBA" id="ARBA00010792"/>
    </source>
</evidence>
<dbReference type="OrthoDB" id="5191298at2"/>
<dbReference type="RefSeq" id="WP_114454535.1">
    <property type="nucleotide sequence ID" value="NZ_QPJC01000014.1"/>
</dbReference>
<feature type="transmembrane region" description="Helical" evidence="2">
    <location>
        <begin position="102"/>
        <end position="121"/>
    </location>
</feature>
<dbReference type="PANTHER" id="PTHR42709">
    <property type="entry name" value="ALKALINE PHOSPHATASE LIKE PROTEIN"/>
    <property type="match status" value="1"/>
</dbReference>
<comment type="caution">
    <text evidence="4">The sequence shown here is derived from an EMBL/GenBank/DDBJ whole genome shotgun (WGS) entry which is preliminary data.</text>
</comment>